<organism evidence="1 2">
    <name type="scientific">Nephila pilipes</name>
    <name type="common">Giant wood spider</name>
    <name type="synonym">Nephila maculata</name>
    <dbReference type="NCBI Taxonomy" id="299642"/>
    <lineage>
        <taxon>Eukaryota</taxon>
        <taxon>Metazoa</taxon>
        <taxon>Ecdysozoa</taxon>
        <taxon>Arthropoda</taxon>
        <taxon>Chelicerata</taxon>
        <taxon>Arachnida</taxon>
        <taxon>Araneae</taxon>
        <taxon>Araneomorphae</taxon>
        <taxon>Entelegynae</taxon>
        <taxon>Araneoidea</taxon>
        <taxon>Nephilidae</taxon>
        <taxon>Nephila</taxon>
    </lineage>
</organism>
<dbReference type="EMBL" id="BMAW01042392">
    <property type="protein sequence ID" value="GFS33889.1"/>
    <property type="molecule type" value="Genomic_DNA"/>
</dbReference>
<accession>A0A8X6I9S9</accession>
<gene>
    <name evidence="1" type="ORF">NPIL_392941</name>
</gene>
<dbReference type="Proteomes" id="UP000887013">
    <property type="component" value="Unassembled WGS sequence"/>
</dbReference>
<evidence type="ECO:0000313" key="2">
    <source>
        <dbReference type="Proteomes" id="UP000887013"/>
    </source>
</evidence>
<keyword evidence="2" id="KW-1185">Reference proteome</keyword>
<sequence length="71" mass="7987">MDARGGLLAVYGAVIRIGVCVVKGGWEMEGTFSSLCRERTATYLGLLSEKMYFRWGFLYLVLDAVVCDWEN</sequence>
<proteinExistence type="predicted"/>
<dbReference type="AlphaFoldDB" id="A0A8X6I9S9"/>
<name>A0A8X6I9S9_NEPPI</name>
<protein>
    <submittedName>
        <fullName evidence="1">Uncharacterized protein</fullName>
    </submittedName>
</protein>
<reference evidence="1" key="1">
    <citation type="submission" date="2020-08" db="EMBL/GenBank/DDBJ databases">
        <title>Multicomponent nature underlies the extraordinary mechanical properties of spider dragline silk.</title>
        <authorList>
            <person name="Kono N."/>
            <person name="Nakamura H."/>
            <person name="Mori M."/>
            <person name="Yoshida Y."/>
            <person name="Ohtoshi R."/>
            <person name="Malay A.D."/>
            <person name="Moran D.A.P."/>
            <person name="Tomita M."/>
            <person name="Numata K."/>
            <person name="Arakawa K."/>
        </authorList>
    </citation>
    <scope>NUCLEOTIDE SEQUENCE</scope>
</reference>
<comment type="caution">
    <text evidence="1">The sequence shown here is derived from an EMBL/GenBank/DDBJ whole genome shotgun (WGS) entry which is preliminary data.</text>
</comment>
<evidence type="ECO:0000313" key="1">
    <source>
        <dbReference type="EMBL" id="GFS33889.1"/>
    </source>
</evidence>
<feature type="non-terminal residue" evidence="1">
    <location>
        <position position="71"/>
    </location>
</feature>